<dbReference type="EMBL" id="UOET01000309">
    <property type="protein sequence ID" value="VAW29019.1"/>
    <property type="molecule type" value="Genomic_DNA"/>
</dbReference>
<dbReference type="Pfam" id="PF05573">
    <property type="entry name" value="NosL"/>
    <property type="match status" value="1"/>
</dbReference>
<dbReference type="InterPro" id="IPR008719">
    <property type="entry name" value="N2O_reductase_NosL"/>
</dbReference>
<organism evidence="1">
    <name type="scientific">hydrothermal vent metagenome</name>
    <dbReference type="NCBI Taxonomy" id="652676"/>
    <lineage>
        <taxon>unclassified sequences</taxon>
        <taxon>metagenomes</taxon>
        <taxon>ecological metagenomes</taxon>
    </lineage>
</organism>
<dbReference type="SUPFAM" id="SSF160387">
    <property type="entry name" value="NosL/MerB-like"/>
    <property type="match status" value="1"/>
</dbReference>
<reference evidence="1" key="1">
    <citation type="submission" date="2018-06" db="EMBL/GenBank/DDBJ databases">
        <authorList>
            <person name="Zhirakovskaya E."/>
        </authorList>
    </citation>
    <scope>NUCLEOTIDE SEQUENCE</scope>
</reference>
<proteinExistence type="predicted"/>
<name>A0A3B0UWN2_9ZZZZ</name>
<dbReference type="PANTHER" id="PTHR41247">
    <property type="entry name" value="HTH-TYPE TRANSCRIPTIONAL REPRESSOR YCNK"/>
    <property type="match status" value="1"/>
</dbReference>
<sequence>MKKFFIVAIMLSLAWSCNSVPDYSPRKVNYERDVCAQCLMGVANIHYAAQAINAQGDVLWFDDIGCLSKYMTGPQWKKFVSGKKVQVWVGDSRDSGWIDAEKAFYTYGTHTPMGYGYSAVKEPNDSTFTFTQVRERIKEGKTMSEKFLEKHKMMGKGMHKK</sequence>
<protein>
    <recommendedName>
        <fullName evidence="2">Nitrous oxide reductase maturation protein, outer-membrane lipoprotein NosL</fullName>
    </recommendedName>
</protein>
<gene>
    <name evidence="1" type="ORF">MNBD_BACTEROID07-2045</name>
</gene>
<dbReference type="PANTHER" id="PTHR41247:SF1">
    <property type="entry name" value="HTH-TYPE TRANSCRIPTIONAL REPRESSOR YCNK"/>
    <property type="match status" value="1"/>
</dbReference>
<evidence type="ECO:0000313" key="1">
    <source>
        <dbReference type="EMBL" id="VAW29019.1"/>
    </source>
</evidence>
<dbReference type="AlphaFoldDB" id="A0A3B0UWN2"/>
<evidence type="ECO:0008006" key="2">
    <source>
        <dbReference type="Google" id="ProtNLM"/>
    </source>
</evidence>
<accession>A0A3B0UWN2</accession>